<evidence type="ECO:0000313" key="2">
    <source>
        <dbReference type="Proteomes" id="UP000299102"/>
    </source>
</evidence>
<gene>
    <name evidence="1" type="ORF">EVAR_58818_1</name>
</gene>
<accession>A0A4C1YN00</accession>
<protein>
    <submittedName>
        <fullName evidence="1">Uncharacterized protein</fullName>
    </submittedName>
</protein>
<name>A0A4C1YN00_EUMVA</name>
<comment type="caution">
    <text evidence="1">The sequence shown here is derived from an EMBL/GenBank/DDBJ whole genome shotgun (WGS) entry which is preliminary data.</text>
</comment>
<organism evidence="1 2">
    <name type="scientific">Eumeta variegata</name>
    <name type="common">Bagworm moth</name>
    <name type="synonym">Eumeta japonica</name>
    <dbReference type="NCBI Taxonomy" id="151549"/>
    <lineage>
        <taxon>Eukaryota</taxon>
        <taxon>Metazoa</taxon>
        <taxon>Ecdysozoa</taxon>
        <taxon>Arthropoda</taxon>
        <taxon>Hexapoda</taxon>
        <taxon>Insecta</taxon>
        <taxon>Pterygota</taxon>
        <taxon>Neoptera</taxon>
        <taxon>Endopterygota</taxon>
        <taxon>Lepidoptera</taxon>
        <taxon>Glossata</taxon>
        <taxon>Ditrysia</taxon>
        <taxon>Tineoidea</taxon>
        <taxon>Psychidae</taxon>
        <taxon>Oiketicinae</taxon>
        <taxon>Eumeta</taxon>
    </lineage>
</organism>
<dbReference type="EMBL" id="BGZK01001259">
    <property type="protein sequence ID" value="GBP75725.1"/>
    <property type="molecule type" value="Genomic_DNA"/>
</dbReference>
<sequence>MRVREKSKRVALQNFMQTELAAYWKRPKSQAWEQAGPRRLGHDWKTPPRLYDQFEKNRRRNDPGRVRLRTAVGDDGTDVVLRLGLRAGVAQRLAAEGARLSGRMFENRFASSYIHLDDDEFYCIGFGGFEQRY</sequence>
<evidence type="ECO:0000313" key="1">
    <source>
        <dbReference type="EMBL" id="GBP75725.1"/>
    </source>
</evidence>
<keyword evidence="2" id="KW-1185">Reference proteome</keyword>
<dbReference type="AlphaFoldDB" id="A0A4C1YN00"/>
<reference evidence="1 2" key="1">
    <citation type="journal article" date="2019" name="Commun. Biol.">
        <title>The bagworm genome reveals a unique fibroin gene that provides high tensile strength.</title>
        <authorList>
            <person name="Kono N."/>
            <person name="Nakamura H."/>
            <person name="Ohtoshi R."/>
            <person name="Tomita M."/>
            <person name="Numata K."/>
            <person name="Arakawa K."/>
        </authorList>
    </citation>
    <scope>NUCLEOTIDE SEQUENCE [LARGE SCALE GENOMIC DNA]</scope>
</reference>
<dbReference type="Proteomes" id="UP000299102">
    <property type="component" value="Unassembled WGS sequence"/>
</dbReference>
<proteinExistence type="predicted"/>